<dbReference type="SUPFAM" id="SSF52047">
    <property type="entry name" value="RNI-like"/>
    <property type="match status" value="1"/>
</dbReference>
<sequence>MDTLMLPPAITKTAPAAFTTGILPQEVLLRIFWEVVPLPHEYDPSIVTGPNSSWMRALRTKKALTLVSRSWHGPAMEVLYSDIVLRRTYQITLLAESLRTSPNARTGLIRGLRLDSCLFTQPEEVARARDEIAFIFSSCTKLGSFSYRHPAAMSCHALLDFDPFRIMIPSPTSSASSYNIHVQLRHIDVGVQQPSFAIYVGYDHLSFLEGRALLRTATQLVSLKLGYYTAVAEREKSLLEPIFLPCLQDLHLVTDADAHGFTSYVAEAWSMPSLTNLTLARCSELQTSLLAKHGSRLRYLHMYNLGSPPGVFSLRFECEPLLRLFSLCPMLEHLVLPFVPAQPIVLHTESLRYLDIWHLGPEEEAAWEPKYLRREASSVPSLRCVRLLLTTVLYGTHVSERWACGGPEWPTICHPELLAGKPDDMLYHRISGSWVVQTTSIVSPEFMDTVIPASTDAEDESALQPDAAVLAAVLDEQDLGPADANAEYDCPLDIWGQSLSENESAGSSEWWDGEDSAESDRDDGSDEGMDVEG</sequence>
<dbReference type="InParanoid" id="A0A5C3P759"/>
<gene>
    <name evidence="2" type="ORF">K466DRAFT_665404</name>
</gene>
<reference evidence="2 3" key="1">
    <citation type="journal article" date="2019" name="Nat. Ecol. Evol.">
        <title>Megaphylogeny resolves global patterns of mushroom evolution.</title>
        <authorList>
            <person name="Varga T."/>
            <person name="Krizsan K."/>
            <person name="Foldi C."/>
            <person name="Dima B."/>
            <person name="Sanchez-Garcia M."/>
            <person name="Sanchez-Ramirez S."/>
            <person name="Szollosi G.J."/>
            <person name="Szarkandi J.G."/>
            <person name="Papp V."/>
            <person name="Albert L."/>
            <person name="Andreopoulos W."/>
            <person name="Angelini C."/>
            <person name="Antonin V."/>
            <person name="Barry K.W."/>
            <person name="Bougher N.L."/>
            <person name="Buchanan P."/>
            <person name="Buyck B."/>
            <person name="Bense V."/>
            <person name="Catcheside P."/>
            <person name="Chovatia M."/>
            <person name="Cooper J."/>
            <person name="Damon W."/>
            <person name="Desjardin D."/>
            <person name="Finy P."/>
            <person name="Geml J."/>
            <person name="Haridas S."/>
            <person name="Hughes K."/>
            <person name="Justo A."/>
            <person name="Karasinski D."/>
            <person name="Kautmanova I."/>
            <person name="Kiss B."/>
            <person name="Kocsube S."/>
            <person name="Kotiranta H."/>
            <person name="LaButti K.M."/>
            <person name="Lechner B.E."/>
            <person name="Liimatainen K."/>
            <person name="Lipzen A."/>
            <person name="Lukacs Z."/>
            <person name="Mihaltcheva S."/>
            <person name="Morgado L.N."/>
            <person name="Niskanen T."/>
            <person name="Noordeloos M.E."/>
            <person name="Ohm R.A."/>
            <person name="Ortiz-Santana B."/>
            <person name="Ovrebo C."/>
            <person name="Racz N."/>
            <person name="Riley R."/>
            <person name="Savchenko A."/>
            <person name="Shiryaev A."/>
            <person name="Soop K."/>
            <person name="Spirin V."/>
            <person name="Szebenyi C."/>
            <person name="Tomsovsky M."/>
            <person name="Tulloss R.E."/>
            <person name="Uehling J."/>
            <person name="Grigoriev I.V."/>
            <person name="Vagvolgyi C."/>
            <person name="Papp T."/>
            <person name="Martin F.M."/>
            <person name="Miettinen O."/>
            <person name="Hibbett D.S."/>
            <person name="Nagy L.G."/>
        </authorList>
    </citation>
    <scope>NUCLEOTIDE SEQUENCE [LARGE SCALE GENOMIC DNA]</scope>
    <source>
        <strain evidence="2 3">HHB13444</strain>
    </source>
</reference>
<dbReference type="Proteomes" id="UP000308197">
    <property type="component" value="Unassembled WGS sequence"/>
</dbReference>
<protein>
    <recommendedName>
        <fullName evidence="4">F-box domain-containing protein</fullName>
    </recommendedName>
</protein>
<organism evidence="2 3">
    <name type="scientific">Polyporus arcularius HHB13444</name>
    <dbReference type="NCBI Taxonomy" id="1314778"/>
    <lineage>
        <taxon>Eukaryota</taxon>
        <taxon>Fungi</taxon>
        <taxon>Dikarya</taxon>
        <taxon>Basidiomycota</taxon>
        <taxon>Agaricomycotina</taxon>
        <taxon>Agaricomycetes</taxon>
        <taxon>Polyporales</taxon>
        <taxon>Polyporaceae</taxon>
        <taxon>Polyporus</taxon>
    </lineage>
</organism>
<evidence type="ECO:0000256" key="1">
    <source>
        <dbReference type="SAM" id="MobiDB-lite"/>
    </source>
</evidence>
<feature type="compositionally biased region" description="Polar residues" evidence="1">
    <location>
        <begin position="497"/>
        <end position="507"/>
    </location>
</feature>
<dbReference type="InterPro" id="IPR032675">
    <property type="entry name" value="LRR_dom_sf"/>
</dbReference>
<keyword evidence="3" id="KW-1185">Reference proteome</keyword>
<accession>A0A5C3P759</accession>
<proteinExistence type="predicted"/>
<dbReference type="AlphaFoldDB" id="A0A5C3P759"/>
<name>A0A5C3P759_9APHY</name>
<feature type="region of interest" description="Disordered" evidence="1">
    <location>
        <begin position="497"/>
        <end position="533"/>
    </location>
</feature>
<evidence type="ECO:0000313" key="3">
    <source>
        <dbReference type="Proteomes" id="UP000308197"/>
    </source>
</evidence>
<dbReference type="EMBL" id="ML211344">
    <property type="protein sequence ID" value="TFK84070.1"/>
    <property type="molecule type" value="Genomic_DNA"/>
</dbReference>
<dbReference type="Gene3D" id="3.80.10.10">
    <property type="entry name" value="Ribonuclease Inhibitor"/>
    <property type="match status" value="1"/>
</dbReference>
<evidence type="ECO:0000313" key="2">
    <source>
        <dbReference type="EMBL" id="TFK84070.1"/>
    </source>
</evidence>
<feature type="compositionally biased region" description="Acidic residues" evidence="1">
    <location>
        <begin position="511"/>
        <end position="533"/>
    </location>
</feature>
<evidence type="ECO:0008006" key="4">
    <source>
        <dbReference type="Google" id="ProtNLM"/>
    </source>
</evidence>